<dbReference type="AlphaFoldDB" id="A0A319CI85"/>
<protein>
    <submittedName>
        <fullName evidence="1">Uncharacterized protein</fullName>
    </submittedName>
</protein>
<name>A0A319CI85_9EURO</name>
<dbReference type="RefSeq" id="XP_025493711.1">
    <property type="nucleotide sequence ID" value="XM_025634826.1"/>
</dbReference>
<evidence type="ECO:0000313" key="1">
    <source>
        <dbReference type="EMBL" id="PYH83511.1"/>
    </source>
</evidence>
<evidence type="ECO:0000313" key="2">
    <source>
        <dbReference type="Proteomes" id="UP000248340"/>
    </source>
</evidence>
<proteinExistence type="predicted"/>
<accession>A0A319CI85</accession>
<gene>
    <name evidence="1" type="ORF">BO82DRAFT_352928</name>
</gene>
<dbReference type="VEuPathDB" id="FungiDB:BO82DRAFT_352928"/>
<organism evidence="1 2">
    <name type="scientific">Aspergillus uvarum CBS 121591</name>
    <dbReference type="NCBI Taxonomy" id="1448315"/>
    <lineage>
        <taxon>Eukaryota</taxon>
        <taxon>Fungi</taxon>
        <taxon>Dikarya</taxon>
        <taxon>Ascomycota</taxon>
        <taxon>Pezizomycotina</taxon>
        <taxon>Eurotiomycetes</taxon>
        <taxon>Eurotiomycetidae</taxon>
        <taxon>Eurotiales</taxon>
        <taxon>Aspergillaceae</taxon>
        <taxon>Aspergillus</taxon>
        <taxon>Aspergillus subgen. Circumdati</taxon>
    </lineage>
</organism>
<reference evidence="1 2" key="1">
    <citation type="submission" date="2016-12" db="EMBL/GenBank/DDBJ databases">
        <title>The genomes of Aspergillus section Nigri reveals drivers in fungal speciation.</title>
        <authorList>
            <consortium name="DOE Joint Genome Institute"/>
            <person name="Vesth T.C."/>
            <person name="Nybo J."/>
            <person name="Theobald S."/>
            <person name="Brandl J."/>
            <person name="Frisvad J.C."/>
            <person name="Nielsen K.F."/>
            <person name="Lyhne E.K."/>
            <person name="Kogle M.E."/>
            <person name="Kuo A."/>
            <person name="Riley R."/>
            <person name="Clum A."/>
            <person name="Nolan M."/>
            <person name="Lipzen A."/>
            <person name="Salamov A."/>
            <person name="Henrissat B."/>
            <person name="Wiebenga A."/>
            <person name="De Vries R.P."/>
            <person name="Grigoriev I.V."/>
            <person name="Mortensen U.H."/>
            <person name="Andersen M.R."/>
            <person name="Baker S.E."/>
        </authorList>
    </citation>
    <scope>NUCLEOTIDE SEQUENCE [LARGE SCALE GENOMIC DNA]</scope>
    <source>
        <strain evidence="1 2">CBS 121591</strain>
    </source>
</reference>
<keyword evidence="2" id="KW-1185">Reference proteome</keyword>
<dbReference type="Proteomes" id="UP000248340">
    <property type="component" value="Unassembled WGS sequence"/>
</dbReference>
<dbReference type="GeneID" id="37137567"/>
<sequence length="94" mass="10703">MQETARRLAALPAWVREARARGVPDFDGLKGAWGKSEPIPRCLEQQGLMSVYAHRWGQKGNPETRGLNTPWDTRRGQNKIGTIWRYFCCSGNDE</sequence>
<dbReference type="EMBL" id="KZ821689">
    <property type="protein sequence ID" value="PYH83511.1"/>
    <property type="molecule type" value="Genomic_DNA"/>
</dbReference>